<dbReference type="EMBL" id="CAJNOQ010000158">
    <property type="protein sequence ID" value="CAF0765623.1"/>
    <property type="molecule type" value="Genomic_DNA"/>
</dbReference>
<accession>A0A813QCI7</accession>
<evidence type="ECO:0000256" key="2">
    <source>
        <dbReference type="SAM" id="MobiDB-lite"/>
    </source>
</evidence>
<feature type="compositionally biased region" description="Low complexity" evidence="2">
    <location>
        <begin position="795"/>
        <end position="809"/>
    </location>
</feature>
<feature type="region of interest" description="Disordered" evidence="2">
    <location>
        <begin position="211"/>
        <end position="235"/>
    </location>
</feature>
<dbReference type="PROSITE" id="PS50084">
    <property type="entry name" value="KH_TYPE_1"/>
    <property type="match status" value="1"/>
</dbReference>
<feature type="compositionally biased region" description="Basic and acidic residues" evidence="2">
    <location>
        <begin position="60"/>
        <end position="87"/>
    </location>
</feature>
<evidence type="ECO:0000259" key="3">
    <source>
        <dbReference type="SMART" id="SM00322"/>
    </source>
</evidence>
<reference evidence="5" key="1">
    <citation type="submission" date="2021-02" db="EMBL/GenBank/DDBJ databases">
        <authorList>
            <person name="Nowell W R."/>
        </authorList>
    </citation>
    <scope>NUCLEOTIDE SEQUENCE</scope>
</reference>
<evidence type="ECO:0000313" key="4">
    <source>
        <dbReference type="EMBL" id="CAF0743222.1"/>
    </source>
</evidence>
<keyword evidence="8" id="KW-1185">Reference proteome</keyword>
<dbReference type="AlphaFoldDB" id="A0A813QCI7"/>
<dbReference type="OrthoDB" id="10010426at2759"/>
<feature type="compositionally biased region" description="Polar residues" evidence="2">
    <location>
        <begin position="468"/>
        <end position="506"/>
    </location>
</feature>
<dbReference type="Proteomes" id="UP000682733">
    <property type="component" value="Unassembled WGS sequence"/>
</dbReference>
<feature type="compositionally biased region" description="Basic and acidic residues" evidence="2">
    <location>
        <begin position="211"/>
        <end position="221"/>
    </location>
</feature>
<dbReference type="Gene3D" id="3.30.1370.10">
    <property type="entry name" value="K Homology domain, type 1"/>
    <property type="match status" value="1"/>
</dbReference>
<gene>
    <name evidence="5" type="ORF">GPM918_LOCUS1632</name>
    <name evidence="4" type="ORF">OVA965_LOCUS1568</name>
    <name evidence="7" type="ORF">SRO942_LOCUS1632</name>
    <name evidence="6" type="ORF">TMI583_LOCUS1568</name>
</gene>
<evidence type="ECO:0000256" key="1">
    <source>
        <dbReference type="PROSITE-ProRule" id="PRU00117"/>
    </source>
</evidence>
<protein>
    <recommendedName>
        <fullName evidence="3">K Homology domain-containing protein</fullName>
    </recommendedName>
</protein>
<name>A0A813QCI7_9BILA</name>
<feature type="domain" description="K Homology" evidence="3">
    <location>
        <begin position="587"/>
        <end position="660"/>
    </location>
</feature>
<feature type="compositionally biased region" description="Basic and acidic residues" evidence="2">
    <location>
        <begin position="976"/>
        <end position="986"/>
    </location>
</feature>
<feature type="region of interest" description="Disordered" evidence="2">
    <location>
        <begin position="676"/>
        <end position="700"/>
    </location>
</feature>
<proteinExistence type="predicted"/>
<keyword evidence="1" id="KW-0694">RNA-binding</keyword>
<dbReference type="InterPro" id="IPR004088">
    <property type="entry name" value="KH_dom_type_1"/>
</dbReference>
<dbReference type="EMBL" id="CAJOBC010000158">
    <property type="protein sequence ID" value="CAF3546952.1"/>
    <property type="molecule type" value="Genomic_DNA"/>
</dbReference>
<dbReference type="SMART" id="SM00322">
    <property type="entry name" value="KH"/>
    <property type="match status" value="1"/>
</dbReference>
<dbReference type="GO" id="GO:0003723">
    <property type="term" value="F:RNA binding"/>
    <property type="evidence" value="ECO:0007669"/>
    <property type="project" value="UniProtKB-UniRule"/>
</dbReference>
<dbReference type="InterPro" id="IPR004087">
    <property type="entry name" value="KH_dom"/>
</dbReference>
<dbReference type="Proteomes" id="UP000677228">
    <property type="component" value="Unassembled WGS sequence"/>
</dbReference>
<dbReference type="EMBL" id="CAJOBA010000296">
    <property type="protein sequence ID" value="CAF3520951.1"/>
    <property type="molecule type" value="Genomic_DNA"/>
</dbReference>
<dbReference type="SUPFAM" id="SSF54791">
    <property type="entry name" value="Eukaryotic type KH-domain (KH-domain type I)"/>
    <property type="match status" value="1"/>
</dbReference>
<dbReference type="EMBL" id="CAJNOK010000296">
    <property type="protein sequence ID" value="CAF0743222.1"/>
    <property type="molecule type" value="Genomic_DNA"/>
</dbReference>
<dbReference type="Pfam" id="PF00013">
    <property type="entry name" value="KH_1"/>
    <property type="match status" value="1"/>
</dbReference>
<feature type="region of interest" description="Disordered" evidence="2">
    <location>
        <begin position="921"/>
        <end position="986"/>
    </location>
</feature>
<comment type="caution">
    <text evidence="5">The sequence shown here is derived from an EMBL/GenBank/DDBJ whole genome shotgun (WGS) entry which is preliminary data.</text>
</comment>
<dbReference type="Proteomes" id="UP000663829">
    <property type="component" value="Unassembled WGS sequence"/>
</dbReference>
<feature type="compositionally biased region" description="Polar residues" evidence="2">
    <location>
        <begin position="921"/>
        <end position="937"/>
    </location>
</feature>
<feature type="region of interest" description="Disordered" evidence="2">
    <location>
        <begin position="865"/>
        <end position="909"/>
    </location>
</feature>
<evidence type="ECO:0000313" key="5">
    <source>
        <dbReference type="EMBL" id="CAF0765623.1"/>
    </source>
</evidence>
<feature type="compositionally biased region" description="Basic and acidic residues" evidence="2">
    <location>
        <begin position="33"/>
        <end position="53"/>
    </location>
</feature>
<feature type="compositionally biased region" description="Polar residues" evidence="2">
    <location>
        <begin position="23"/>
        <end position="32"/>
    </location>
</feature>
<feature type="compositionally biased region" description="Low complexity" evidence="2">
    <location>
        <begin position="546"/>
        <end position="581"/>
    </location>
</feature>
<evidence type="ECO:0000313" key="6">
    <source>
        <dbReference type="EMBL" id="CAF3520951.1"/>
    </source>
</evidence>
<feature type="compositionally biased region" description="Polar residues" evidence="2">
    <location>
        <begin position="948"/>
        <end position="975"/>
    </location>
</feature>
<dbReference type="Proteomes" id="UP000681722">
    <property type="component" value="Unassembled WGS sequence"/>
</dbReference>
<sequence length="986" mass="113423">MSEKVSSENKLISDSVQGEVLPQENSQQSIQENGKDDKPTVEEHKSNEEKTSTKSEVSLADDKQENVRVKDEKQDNECAAHGKEKQQYENPIQSKPQCPIPAKKPDFPQDIRYSSEHIERDKIIEKFRRYEMSDTNACTVRFLIVSQQQKKLFGYKHQGEIKPGYQHFQKHSYKIFGTELNVHKCLKEILSKLFFTDRKYQCQNRYSEMDRLQNTNDKEKQQPTTPDVELNTVSKDSSILSPNITVIQSSVDLPTEQYQSHSEEKTANSSESIQSNVFVTTISSDGSIQEEMVASGNQQSKQQQQTEGNENKSEEIKLTNEQSQENPGGDSQEIKSINEEKPLTAGNTNSTSEQQQREDILRYHPIEKKPTMNFTFLLFKEVIDLWKRSSYFIGTLQQRLNVAIQRPGPKFGEKQFELQITGDNIDSIADACIQITAFLQHELGQEPEIYKDYPVSTARISAGCEPSDQLQQDGTMSENPAHSSTPEFPQRPTNNYNRYEQSQQQRSEGRFRADQNRAGYSPQQQPPFSISVYEQQQRRFDNSNVQQQFHPASQHYQQQQYSHESQQQMFHPSQQQQRGYQYQQQHQQPETAILIRTDCVARIIGKGGANLKLIRNRCHLRDIGFEPKDTSGRKEYIRCELRGEQRPISDAILMIRDMLKREGPGAVKDAQQFTEQQFNEQQQHYPPPSEYPNQFAPPQLQTSVNDSFAVPHVIDHIYRSDLTGRPLHFNSNSLVQCQQQQPSYNFNKNNLATNNGQIPQFDFVHRPTSGKKDKRQNESFEFAPSSNGNKDSYESQHQQSSSSNSSSTSPRHKIKRSCPETKEIPTVTDEGHWILQAHLSQLNEHDRKQFQLIMDKVEKIKLDEEKMKSKHQQQHSSSSSYRSRKQSYPSQHHQRQRVQTTIPLPNDKFDFDLKQHDQLEQSDASISTTNQNKSMQQAADSIASSSATIVEQTSDNIENTSDDNIVNKQQQQEQAKPNEGEKATSD</sequence>
<feature type="compositionally biased region" description="Polar residues" evidence="2">
    <location>
        <begin position="251"/>
        <end position="260"/>
    </location>
</feature>
<feature type="region of interest" description="Disordered" evidence="2">
    <location>
        <begin position="1"/>
        <end position="109"/>
    </location>
</feature>
<feature type="region of interest" description="Disordered" evidence="2">
    <location>
        <begin position="251"/>
        <end position="272"/>
    </location>
</feature>
<organism evidence="5 8">
    <name type="scientific">Didymodactylos carnosus</name>
    <dbReference type="NCBI Taxonomy" id="1234261"/>
    <lineage>
        <taxon>Eukaryota</taxon>
        <taxon>Metazoa</taxon>
        <taxon>Spiralia</taxon>
        <taxon>Gnathifera</taxon>
        <taxon>Rotifera</taxon>
        <taxon>Eurotatoria</taxon>
        <taxon>Bdelloidea</taxon>
        <taxon>Philodinida</taxon>
        <taxon>Philodinidae</taxon>
        <taxon>Didymodactylos</taxon>
    </lineage>
</organism>
<feature type="compositionally biased region" description="Low complexity" evidence="2">
    <location>
        <begin position="874"/>
        <end position="891"/>
    </location>
</feature>
<dbReference type="InterPro" id="IPR036612">
    <property type="entry name" value="KH_dom_type_1_sf"/>
</dbReference>
<feature type="region of interest" description="Disordered" evidence="2">
    <location>
        <begin position="540"/>
        <end position="581"/>
    </location>
</feature>
<evidence type="ECO:0000313" key="7">
    <source>
        <dbReference type="EMBL" id="CAF3546952.1"/>
    </source>
</evidence>
<feature type="compositionally biased region" description="Basic and acidic residues" evidence="2">
    <location>
        <begin position="309"/>
        <end position="318"/>
    </location>
</feature>
<feature type="compositionally biased region" description="Low complexity" evidence="2">
    <location>
        <begin position="938"/>
        <end position="947"/>
    </location>
</feature>
<feature type="region of interest" description="Disordered" evidence="2">
    <location>
        <begin position="465"/>
        <end position="527"/>
    </location>
</feature>
<feature type="region of interest" description="Disordered" evidence="2">
    <location>
        <begin position="760"/>
        <end position="825"/>
    </location>
</feature>
<feature type="region of interest" description="Disordered" evidence="2">
    <location>
        <begin position="292"/>
        <end position="334"/>
    </location>
</feature>
<evidence type="ECO:0000313" key="8">
    <source>
        <dbReference type="Proteomes" id="UP000663829"/>
    </source>
</evidence>